<keyword evidence="3" id="KW-1185">Reference proteome</keyword>
<evidence type="ECO:0000313" key="2">
    <source>
        <dbReference type="EMBL" id="AKP65865.1"/>
    </source>
</evidence>
<name>A0AAC8ZH76_9LACO</name>
<dbReference type="SUPFAM" id="SSF52317">
    <property type="entry name" value="Class I glutamine amidotransferase-like"/>
    <property type="match status" value="1"/>
</dbReference>
<dbReference type="Proteomes" id="UP000036000">
    <property type="component" value="Chromosome"/>
</dbReference>
<reference evidence="2 3" key="1">
    <citation type="submission" date="2015-07" db="EMBL/GenBank/DDBJ databases">
        <title>Lactobacillus korensis/26-25/ whole genome sequencing.</title>
        <authorList>
            <person name="Kim M.K."/>
            <person name="Im W.-T."/>
            <person name="Srinivasan S."/>
            <person name="Lee J.-J."/>
        </authorList>
    </citation>
    <scope>NUCLEOTIDE SEQUENCE [LARGE SCALE GENOMIC DNA]</scope>
    <source>
        <strain evidence="2 3">26-25</strain>
    </source>
</reference>
<dbReference type="Pfam" id="PF01965">
    <property type="entry name" value="DJ-1_PfpI"/>
    <property type="match status" value="1"/>
</dbReference>
<dbReference type="RefSeq" id="WP_048736150.1">
    <property type="nucleotide sequence ID" value="NZ_CP012033.1"/>
</dbReference>
<feature type="domain" description="DJ-1/PfpI" evidence="1">
    <location>
        <begin position="4"/>
        <end position="164"/>
    </location>
</feature>
<dbReference type="InterPro" id="IPR029062">
    <property type="entry name" value="Class_I_gatase-like"/>
</dbReference>
<dbReference type="AlphaFoldDB" id="A0AAC8ZH76"/>
<accession>A0AAC8ZH76</accession>
<dbReference type="KEGG" id="lko:ABN16_13165"/>
<sequence>MKHFLVMLYPGFCNFEITALTEILAFQDDWETTTVAAARKAYTGEDGMAVLAQKDFSQVDPLDYELLILPGIDDYHVPLSDERNVAFLARLKTTGKRPIIASMSSSPILLAKAGLLADTKFTGGLFEETYEKNSFIPKQNLVRQPVVSDNGIISSSFQFFREFAITVARACDIKVGDRFLEPARTDRPYTAEELTYHFEG</sequence>
<evidence type="ECO:0000259" key="1">
    <source>
        <dbReference type="Pfam" id="PF01965"/>
    </source>
</evidence>
<evidence type="ECO:0000313" key="3">
    <source>
        <dbReference type="Proteomes" id="UP000036000"/>
    </source>
</evidence>
<organism evidence="2 3">
    <name type="scientific">Levilactobacillus koreensis</name>
    <dbReference type="NCBI Taxonomy" id="637971"/>
    <lineage>
        <taxon>Bacteria</taxon>
        <taxon>Bacillati</taxon>
        <taxon>Bacillota</taxon>
        <taxon>Bacilli</taxon>
        <taxon>Lactobacillales</taxon>
        <taxon>Lactobacillaceae</taxon>
        <taxon>Levilactobacillus</taxon>
    </lineage>
</organism>
<dbReference type="EMBL" id="CP012033">
    <property type="protein sequence ID" value="AKP65865.1"/>
    <property type="molecule type" value="Genomic_DNA"/>
</dbReference>
<protein>
    <submittedName>
        <fullName evidence="2">4-methyl-5(B-hydroxyethyl)-thiazole monophosphate biosynthesis protein</fullName>
    </submittedName>
</protein>
<proteinExistence type="predicted"/>
<dbReference type="InterPro" id="IPR002818">
    <property type="entry name" value="DJ-1/PfpI"/>
</dbReference>
<gene>
    <name evidence="2" type="ORF">ABN16_13165</name>
</gene>
<dbReference type="Gene3D" id="3.40.50.880">
    <property type="match status" value="1"/>
</dbReference>